<keyword evidence="2" id="KW-1133">Transmembrane helix</keyword>
<accession>A0A450TAA3</accession>
<evidence type="ECO:0000313" key="3">
    <source>
        <dbReference type="EMBL" id="VFJ63608.1"/>
    </source>
</evidence>
<keyword evidence="2" id="KW-0812">Transmembrane</keyword>
<feature type="compositionally biased region" description="Polar residues" evidence="1">
    <location>
        <begin position="26"/>
        <end position="36"/>
    </location>
</feature>
<protein>
    <submittedName>
        <fullName evidence="3">Uncharacterized protein</fullName>
    </submittedName>
</protein>
<feature type="transmembrane region" description="Helical" evidence="2">
    <location>
        <begin position="55"/>
        <end position="73"/>
    </location>
</feature>
<feature type="region of interest" description="Disordered" evidence="1">
    <location>
        <begin position="1"/>
        <end position="47"/>
    </location>
</feature>
<proteinExistence type="predicted"/>
<name>A0A450TAA3_9GAMM</name>
<gene>
    <name evidence="3" type="ORF">BECKFW1821B_GA0114236_10858</name>
</gene>
<dbReference type="EMBL" id="CAADFD010000085">
    <property type="protein sequence ID" value="VFJ63608.1"/>
    <property type="molecule type" value="Genomic_DNA"/>
</dbReference>
<organism evidence="3">
    <name type="scientific">Candidatus Kentrum sp. FW</name>
    <dbReference type="NCBI Taxonomy" id="2126338"/>
    <lineage>
        <taxon>Bacteria</taxon>
        <taxon>Pseudomonadati</taxon>
        <taxon>Pseudomonadota</taxon>
        <taxon>Gammaproteobacteria</taxon>
        <taxon>Candidatus Kentrum</taxon>
    </lineage>
</organism>
<sequence>MGWNFDANGGGNGWCGAVRPEGKDNAGQQETKNGSISRDIDGKERKRPNQATTLFISRLALQISLVLTALWLVQS</sequence>
<reference evidence="3" key="1">
    <citation type="submission" date="2019-02" db="EMBL/GenBank/DDBJ databases">
        <authorList>
            <person name="Gruber-Vodicka R. H."/>
            <person name="Seah K. B. B."/>
        </authorList>
    </citation>
    <scope>NUCLEOTIDE SEQUENCE</scope>
    <source>
        <strain evidence="3">BECK_BZ106</strain>
    </source>
</reference>
<evidence type="ECO:0000256" key="1">
    <source>
        <dbReference type="SAM" id="MobiDB-lite"/>
    </source>
</evidence>
<evidence type="ECO:0000256" key="2">
    <source>
        <dbReference type="SAM" id="Phobius"/>
    </source>
</evidence>
<keyword evidence="2" id="KW-0472">Membrane</keyword>
<dbReference type="AlphaFoldDB" id="A0A450TAA3"/>